<dbReference type="AlphaFoldDB" id="A0A939C0H8"/>
<sequence length="73" mass="7626">MNGALTAIRMTRLDIVGVVTLGMVMALGAASSATSCWAACRRPPSATGGTWPWQRAVAWSRSPGSTGTSTGWW</sequence>
<proteinExistence type="predicted"/>
<accession>A0A939C0H8</accession>
<keyword evidence="2" id="KW-1185">Reference proteome</keyword>
<organism evidence="1 2">
    <name type="scientific">Nakamurella leprariae</name>
    <dbReference type="NCBI Taxonomy" id="2803911"/>
    <lineage>
        <taxon>Bacteria</taxon>
        <taxon>Bacillati</taxon>
        <taxon>Actinomycetota</taxon>
        <taxon>Actinomycetes</taxon>
        <taxon>Nakamurellales</taxon>
        <taxon>Nakamurellaceae</taxon>
        <taxon>Nakamurella</taxon>
    </lineage>
</organism>
<evidence type="ECO:0000313" key="1">
    <source>
        <dbReference type="EMBL" id="MBM9468776.1"/>
    </source>
</evidence>
<gene>
    <name evidence="1" type="ORF">JL106_15945</name>
</gene>
<dbReference type="EMBL" id="JAERWK010000020">
    <property type="protein sequence ID" value="MBM9468776.1"/>
    <property type="molecule type" value="Genomic_DNA"/>
</dbReference>
<comment type="caution">
    <text evidence="1">The sequence shown here is derived from an EMBL/GenBank/DDBJ whole genome shotgun (WGS) entry which is preliminary data.</text>
</comment>
<protein>
    <submittedName>
        <fullName evidence="1">Uncharacterized protein</fullName>
    </submittedName>
</protein>
<evidence type="ECO:0000313" key="2">
    <source>
        <dbReference type="Proteomes" id="UP000663792"/>
    </source>
</evidence>
<dbReference type="Proteomes" id="UP000663792">
    <property type="component" value="Unassembled WGS sequence"/>
</dbReference>
<reference evidence="1" key="1">
    <citation type="submission" date="2021-01" db="EMBL/GenBank/DDBJ databases">
        <title>YIM 132084 draft genome.</title>
        <authorList>
            <person name="An D."/>
        </authorList>
    </citation>
    <scope>NUCLEOTIDE SEQUENCE</scope>
    <source>
        <strain evidence="1">YIM 132084</strain>
    </source>
</reference>
<name>A0A939C0H8_9ACTN</name>